<dbReference type="InterPro" id="IPR007653">
    <property type="entry name" value="SPC3"/>
</dbReference>
<sequence>MRRNMGEIYITAYQRDKGETLTLQHRSRLGKMHSFGNRLNTLLTFSGLLLAVLCILTTTISSNFNEEGPPVNAHAEVLKVNRLRKQLSGNDEVILTLNVSMDLRSAFTWNMKQAFVFVAAEYETAKNSVNQVSLWDHIILDKGHANIQTQVTTKYSLIDQGSNLRGKEIKFVLHWYVMPKIGKTIEKQMVMSDFRLPEAYT</sequence>
<evidence type="ECO:0000256" key="2">
    <source>
        <dbReference type="ARBA" id="ARBA00009289"/>
    </source>
</evidence>
<feature type="transmembrane region" description="Helical" evidence="9">
    <location>
        <begin position="39"/>
        <end position="60"/>
    </location>
</feature>
<proteinExistence type="inferred from homology"/>
<reference evidence="10" key="1">
    <citation type="submission" date="2022-04" db="EMBL/GenBank/DDBJ databases">
        <title>A functionally conserved STORR gene fusion in Papaver species that diverged 16.8 million years ago.</title>
        <authorList>
            <person name="Catania T."/>
        </authorList>
    </citation>
    <scope>NUCLEOTIDE SEQUENCE</scope>
    <source>
        <strain evidence="10">S-188037</strain>
    </source>
</reference>
<dbReference type="EMBL" id="JAJJMB010010084">
    <property type="protein sequence ID" value="KAI3911035.1"/>
    <property type="molecule type" value="Genomic_DNA"/>
</dbReference>
<keyword evidence="11" id="KW-1185">Reference proteome</keyword>
<evidence type="ECO:0000256" key="6">
    <source>
        <dbReference type="ARBA" id="ARBA00022989"/>
    </source>
</evidence>
<protein>
    <recommendedName>
        <fullName evidence="8">Signal peptidase complex subunit 3</fullName>
    </recommendedName>
    <alternativeName>
        <fullName evidence="8">Microsomal signal peptidase 22 kDa subunit</fullName>
    </alternativeName>
</protein>
<gene>
    <name evidence="10" type="ORF">MKW98_015692</name>
</gene>
<dbReference type="Pfam" id="PF04573">
    <property type="entry name" value="SPC22"/>
    <property type="match status" value="1"/>
</dbReference>
<evidence type="ECO:0000256" key="5">
    <source>
        <dbReference type="ARBA" id="ARBA00022968"/>
    </source>
</evidence>
<comment type="caution">
    <text evidence="10">The sequence shown here is derived from an EMBL/GenBank/DDBJ whole genome shotgun (WGS) entry which is preliminary data.</text>
</comment>
<evidence type="ECO:0000256" key="1">
    <source>
        <dbReference type="ARBA" id="ARBA00004648"/>
    </source>
</evidence>
<keyword evidence="3 8" id="KW-0812">Transmembrane</keyword>
<dbReference type="PANTHER" id="PTHR12804">
    <property type="entry name" value="MICROSOMAL SIGNAL PEPTIDASE 23 KD SUBUNIT SPC22/23"/>
    <property type="match status" value="1"/>
</dbReference>
<comment type="similarity">
    <text evidence="2 8">Belongs to the SPCS3 family.</text>
</comment>
<evidence type="ECO:0000256" key="3">
    <source>
        <dbReference type="ARBA" id="ARBA00022692"/>
    </source>
</evidence>
<evidence type="ECO:0000256" key="8">
    <source>
        <dbReference type="PIRNR" id="PIRNR016089"/>
    </source>
</evidence>
<dbReference type="GO" id="GO:0005787">
    <property type="term" value="C:signal peptidase complex"/>
    <property type="evidence" value="ECO:0007669"/>
    <property type="project" value="UniProtKB-UniRule"/>
</dbReference>
<evidence type="ECO:0000256" key="7">
    <source>
        <dbReference type="ARBA" id="ARBA00023136"/>
    </source>
</evidence>
<dbReference type="PANTHER" id="PTHR12804:SF9">
    <property type="entry name" value="SIGNAL PEPTIDASE COMPLEX SUBUNIT 3"/>
    <property type="match status" value="1"/>
</dbReference>
<keyword evidence="5 8" id="KW-0735">Signal-anchor</keyword>
<evidence type="ECO:0000256" key="9">
    <source>
        <dbReference type="SAM" id="Phobius"/>
    </source>
</evidence>
<organism evidence="10 11">
    <name type="scientific">Papaver atlanticum</name>
    <dbReference type="NCBI Taxonomy" id="357466"/>
    <lineage>
        <taxon>Eukaryota</taxon>
        <taxon>Viridiplantae</taxon>
        <taxon>Streptophyta</taxon>
        <taxon>Embryophyta</taxon>
        <taxon>Tracheophyta</taxon>
        <taxon>Spermatophyta</taxon>
        <taxon>Magnoliopsida</taxon>
        <taxon>Ranunculales</taxon>
        <taxon>Papaveraceae</taxon>
        <taxon>Papaveroideae</taxon>
        <taxon>Papaver</taxon>
    </lineage>
</organism>
<comment type="subcellular location">
    <subcellularLocation>
        <location evidence="1">Endoplasmic reticulum membrane</location>
        <topology evidence="1">Single-pass type II membrane protein</topology>
    </subcellularLocation>
</comment>
<evidence type="ECO:0000313" key="11">
    <source>
        <dbReference type="Proteomes" id="UP001202328"/>
    </source>
</evidence>
<keyword evidence="6 8" id="KW-1133">Transmembrane helix</keyword>
<dbReference type="PIRSF" id="PIRSF016089">
    <property type="entry name" value="SPC22"/>
    <property type="match status" value="1"/>
</dbReference>
<dbReference type="Proteomes" id="UP001202328">
    <property type="component" value="Unassembled WGS sequence"/>
</dbReference>
<evidence type="ECO:0000313" key="10">
    <source>
        <dbReference type="EMBL" id="KAI3911035.1"/>
    </source>
</evidence>
<name>A0AAD4SK10_9MAGN</name>
<comment type="function">
    <text evidence="8">Essential component of the signal peptidase complex (SPC) which catalyzes the cleavage of N-terminal signal sequences from nascent proteins as they are translocated into the lumen of the endoplasmic reticulum. Essential for the SPC catalytic activity, possibly by stabilizing and positioning the active center of the complex close to the lumenal surface.</text>
</comment>
<evidence type="ECO:0000256" key="4">
    <source>
        <dbReference type="ARBA" id="ARBA00022824"/>
    </source>
</evidence>
<dbReference type="GO" id="GO:0045047">
    <property type="term" value="P:protein targeting to ER"/>
    <property type="evidence" value="ECO:0007669"/>
    <property type="project" value="TreeGrafter"/>
</dbReference>
<dbReference type="AlphaFoldDB" id="A0AAD4SK10"/>
<accession>A0AAD4SK10</accession>
<keyword evidence="7 8" id="KW-0472">Membrane</keyword>
<keyword evidence="4 8" id="KW-0256">Endoplasmic reticulum</keyword>
<dbReference type="GO" id="GO:0006465">
    <property type="term" value="P:signal peptide processing"/>
    <property type="evidence" value="ECO:0007669"/>
    <property type="project" value="UniProtKB-UniRule"/>
</dbReference>